<dbReference type="GeneID" id="56269388"/>
<evidence type="ECO:0000313" key="1">
    <source>
        <dbReference type="EMBL" id="KHT51314.1"/>
    </source>
</evidence>
<organism evidence="1 2">
    <name type="scientific">Alteromonas marina</name>
    <dbReference type="NCBI Taxonomy" id="203795"/>
    <lineage>
        <taxon>Bacteria</taxon>
        <taxon>Pseudomonadati</taxon>
        <taxon>Pseudomonadota</taxon>
        <taxon>Gammaproteobacteria</taxon>
        <taxon>Alteromonadales</taxon>
        <taxon>Alteromonadaceae</taxon>
        <taxon>Alteromonas/Salinimonas group</taxon>
        <taxon>Alteromonas</taxon>
    </lineage>
</organism>
<sequence length="55" mass="6334">MNQTPPLALVKTWYHLLSSSEDNDVKARAQEMLLKAFESPEAIAIYLKEHNILKH</sequence>
<gene>
    <name evidence="1" type="ORF">RJ41_11810</name>
</gene>
<comment type="caution">
    <text evidence="1">The sequence shown here is derived from an EMBL/GenBank/DDBJ whole genome shotgun (WGS) entry which is preliminary data.</text>
</comment>
<evidence type="ECO:0000313" key="2">
    <source>
        <dbReference type="Proteomes" id="UP000031197"/>
    </source>
</evidence>
<reference evidence="1 2" key="1">
    <citation type="submission" date="2014-12" db="EMBL/GenBank/DDBJ databases">
        <title>Genome sequencing of Alteromonas marina AD001.</title>
        <authorList>
            <person name="Adrian T.G.S."/>
            <person name="Chan K.G."/>
        </authorList>
    </citation>
    <scope>NUCLEOTIDE SEQUENCE [LARGE SCALE GENOMIC DNA]</scope>
    <source>
        <strain evidence="1 2">AD001</strain>
    </source>
</reference>
<protein>
    <submittedName>
        <fullName evidence="1">Excinuclease ABC subunit A</fullName>
    </submittedName>
</protein>
<keyword evidence="2" id="KW-1185">Reference proteome</keyword>
<dbReference type="EMBL" id="JWLW01000019">
    <property type="protein sequence ID" value="KHT51314.1"/>
    <property type="molecule type" value="Genomic_DNA"/>
</dbReference>
<name>A0A0B3Z2I8_9ALTE</name>
<dbReference type="Proteomes" id="UP000031197">
    <property type="component" value="Unassembled WGS sequence"/>
</dbReference>
<accession>A0A0B3Z2I8</accession>
<dbReference type="RefSeq" id="WP_012516741.1">
    <property type="nucleotide sequence ID" value="NZ_JWLW01000019.1"/>
</dbReference>
<proteinExistence type="predicted"/>
<dbReference type="AlphaFoldDB" id="A0A0B3Z2I8"/>